<keyword evidence="1" id="KW-1133">Transmembrane helix</keyword>
<reference evidence="2" key="1">
    <citation type="submission" date="2017-12" db="EMBL/GenBank/DDBJ databases">
        <title>FDA dAtabase for Regulatory Grade micrObial Sequences (FDA-ARGOS): Supporting development and validation of Infectious Disease Dx tests.</title>
        <authorList>
            <person name="Hoffmann M."/>
            <person name="Allard M."/>
            <person name="Evans P."/>
            <person name="Brown E."/>
            <person name="Tallon L.J."/>
            <person name="Sadzewicz L."/>
            <person name="Sengamalay N."/>
            <person name="Ott S."/>
            <person name="Godinez A."/>
            <person name="Nagaraj S."/>
            <person name="Vavikolanu K."/>
            <person name="Aluvathingal J."/>
            <person name="Nadendla S."/>
            <person name="Hobson J."/>
            <person name="Sichtig H."/>
        </authorList>
    </citation>
    <scope>NUCLEOTIDE SEQUENCE [LARGE SCALE GENOMIC DNA]</scope>
    <source>
        <strain evidence="2">FDAARGOS_113</strain>
    </source>
</reference>
<evidence type="ECO:0000313" key="3">
    <source>
        <dbReference type="Proteomes" id="UP000053748"/>
    </source>
</evidence>
<proteinExistence type="predicted"/>
<dbReference type="EMBL" id="LOSJ02000002">
    <property type="protein sequence ID" value="PNM56158.1"/>
    <property type="molecule type" value="Genomic_DNA"/>
</dbReference>
<protein>
    <submittedName>
        <fullName evidence="2">Uncharacterized protein</fullName>
    </submittedName>
</protein>
<gene>
    <name evidence="2" type="ORF">AL544_008725</name>
</gene>
<sequence length="47" mass="5099">MSLPCHKHKGGGIDMEHVEMVQPSTLGVVGRTLVFSLLALGFTFMLL</sequence>
<dbReference type="AlphaFoldDB" id="A0A1D8S9Y0"/>
<name>A0A1D8S9Y0_VIBMI</name>
<comment type="caution">
    <text evidence="2">The sequence shown here is derived from an EMBL/GenBank/DDBJ whole genome shotgun (WGS) entry which is preliminary data.</text>
</comment>
<keyword evidence="1" id="KW-0472">Membrane</keyword>
<dbReference type="STRING" id="674.VM_05270"/>
<accession>A0A1D8S9Y0</accession>
<keyword evidence="3" id="KW-1185">Reference proteome</keyword>
<dbReference type="Proteomes" id="UP000053748">
    <property type="component" value="Unassembled WGS sequence"/>
</dbReference>
<evidence type="ECO:0000313" key="2">
    <source>
        <dbReference type="EMBL" id="PNM56158.1"/>
    </source>
</evidence>
<dbReference type="OrthoDB" id="5890759at2"/>
<keyword evidence="1" id="KW-0812">Transmembrane</keyword>
<feature type="transmembrane region" description="Helical" evidence="1">
    <location>
        <begin position="28"/>
        <end position="46"/>
    </location>
</feature>
<organism evidence="2 3">
    <name type="scientific">Vibrio mimicus</name>
    <dbReference type="NCBI Taxonomy" id="674"/>
    <lineage>
        <taxon>Bacteria</taxon>
        <taxon>Pseudomonadati</taxon>
        <taxon>Pseudomonadota</taxon>
        <taxon>Gammaproteobacteria</taxon>
        <taxon>Vibrionales</taxon>
        <taxon>Vibrionaceae</taxon>
        <taxon>Vibrio</taxon>
    </lineage>
</organism>
<evidence type="ECO:0000256" key="1">
    <source>
        <dbReference type="SAM" id="Phobius"/>
    </source>
</evidence>